<gene>
    <name evidence="3" type="ORF">FFLO_01543</name>
</gene>
<feature type="compositionally biased region" description="Basic and acidic residues" evidence="2">
    <location>
        <begin position="10"/>
        <end position="20"/>
    </location>
</feature>
<feature type="compositionally biased region" description="Gly residues" evidence="2">
    <location>
        <begin position="82"/>
        <end position="107"/>
    </location>
</feature>
<evidence type="ECO:0000313" key="3">
    <source>
        <dbReference type="EMBL" id="KAG7562985.1"/>
    </source>
</evidence>
<feature type="region of interest" description="Disordered" evidence="2">
    <location>
        <begin position="1"/>
        <end position="329"/>
    </location>
</feature>
<feature type="region of interest" description="Disordered" evidence="2">
    <location>
        <begin position="986"/>
        <end position="1019"/>
    </location>
</feature>
<feature type="compositionally biased region" description="Low complexity" evidence="2">
    <location>
        <begin position="765"/>
        <end position="776"/>
    </location>
</feature>
<feature type="region of interest" description="Disordered" evidence="2">
    <location>
        <begin position="734"/>
        <end position="819"/>
    </location>
</feature>
<feature type="compositionally biased region" description="Gly residues" evidence="2">
    <location>
        <begin position="115"/>
        <end position="146"/>
    </location>
</feature>
<feature type="coiled-coil region" evidence="1">
    <location>
        <begin position="1037"/>
        <end position="1071"/>
    </location>
</feature>
<feature type="region of interest" description="Disordered" evidence="2">
    <location>
        <begin position="1294"/>
        <end position="1314"/>
    </location>
</feature>
<feature type="compositionally biased region" description="Basic and acidic residues" evidence="2">
    <location>
        <begin position="149"/>
        <end position="163"/>
    </location>
</feature>
<feature type="compositionally biased region" description="Low complexity" evidence="2">
    <location>
        <begin position="290"/>
        <end position="300"/>
    </location>
</feature>
<feature type="compositionally biased region" description="Polar residues" evidence="2">
    <location>
        <begin position="230"/>
        <end position="239"/>
    </location>
</feature>
<reference evidence="3" key="1">
    <citation type="submission" date="2020-04" db="EMBL/GenBank/DDBJ databases">
        <title>Analysis of mating type loci in Filobasidium floriforme.</title>
        <authorList>
            <person name="Nowrousian M."/>
        </authorList>
    </citation>
    <scope>NUCLEOTIDE SEQUENCE</scope>
    <source>
        <strain evidence="3">CBS 6242</strain>
    </source>
</reference>
<feature type="compositionally biased region" description="Basic and acidic residues" evidence="2">
    <location>
        <begin position="457"/>
        <end position="466"/>
    </location>
</feature>
<feature type="compositionally biased region" description="Basic and acidic residues" evidence="2">
    <location>
        <begin position="603"/>
        <end position="634"/>
    </location>
</feature>
<feature type="compositionally biased region" description="Polar residues" evidence="2">
    <location>
        <begin position="1002"/>
        <end position="1014"/>
    </location>
</feature>
<sequence length="1314" mass="142482">MRGWGAEANTVDRSEFDPHQRRVSQPHQHQYQNQNQYPHAPHNPQPFDHPTRHSLPLNPDSNSDLKREGFQRHVSGSSSSGFSGGPGPGLGSAPGMSGYQGVGGGSDMRGSGDRQSGGWGSGGRGSFYGSQPGRGHGRAGGRGGGRQFSDSRKGYAGEGRPRSEMAGVLHAVELGRQGSQRGGGGGWGEGEIVDEAVSTSGSARGSTGDRGKGEEYVEPTMSTALEKPITSLQNQSEDSQGSERSDQEQEDGRTPRNGHINLPTKTENPDDLWRTDTLIGNASESPQPPSSISQPPQSWSNASPLARNPYNSRSRQPYHGNGAHRRGEEYKAVIRSKIENLEDEEKPAFVKAKEKVQGDAGLGAGAGAGPAAAREAKAETKKRDEDGEVAAGEEKKIEESAGIWGVLGPADEQSGRGPMESNSKLFGPASLAAQSLETEHPGHLQLGHGVPPSQHRLQGDVARRISDSGWGSRARGPKRVGSGRGGRRGSKGEVRESGLGEGPQASPAQQKENIGQSVQPEEDTPRQTDTLLDGEDANASIAVEPTERIDDTPPSSSPAELNQSQQAPGPGFSAHTRLLTMAVNELRPAVQEVSAQQLKRVGHKQDRADYVADWKRSQANEPTADSKDWEEKSIASEAPSRAPSRKGRGATKAPPVSDQNGIPVVVALPRPGQRRLVESGRKLARDDETKVTKQQAEGSVASGMSGYEAQPDEDSATIIRGTSFDGIWDTVPIDEEDASSAKNMDANETGSTRSARSEKKIVVRLPTPKSSPLPSLAGSDHVPSPLIKMAVLAESQQQQQQQQVEDASSDPGNLQIQEGNNTQNLEDSILGLHSLATAAVTPPEDLKPSDTVKIPADVLESFDAPLGVHARVRSGESQTIYSGRPSTYPSSEVHQVAGTTANPVHRSRSSLGSLPLEKVIIPLDDLSDVESESQETVDASVRKETVPLPVVSPVPPYNYSHVSPPIPYFTRQPGIRSAVIPERRLPEMSPEVSRRSPLTYPNEMSLQQPNGTSRYHSRAHPAPTKWELKIESMLHSVSARQNQNDHTNQEIRSLRQEVTALQQHLQEARHRVYAAQSAVAEKQSHVEQLSTRIGENARTAQMYEGSLAARNADLAYCRGRIEHLESILLANQKFIADLQTKVAEMSQPKKGDKTSEESRIRGNLDRILEQQRQTLDHGKKFEQNLSVTMQKLQESLDSAKETGSDQVRQFESQAASLKERGLQLDVREANFQLTQVESERDYYKRLAKDLHDQLKESNSKPRTVFDIDPDRPGFIETTYNSDFAASSLDRLIGPSRFGMPNTPPKSTLDLRELR</sequence>
<dbReference type="Proteomes" id="UP000812966">
    <property type="component" value="Unassembled WGS sequence"/>
</dbReference>
<keyword evidence="1" id="KW-0175">Coiled coil</keyword>
<name>A0A8K0NSN7_9TREE</name>
<feature type="compositionally biased region" description="Gly residues" evidence="2">
    <location>
        <begin position="180"/>
        <end position="189"/>
    </location>
</feature>
<protein>
    <submittedName>
        <fullName evidence="3">Uncharacterized protein</fullName>
    </submittedName>
</protein>
<feature type="compositionally biased region" description="Low complexity" evidence="2">
    <location>
        <begin position="25"/>
        <end position="38"/>
    </location>
</feature>
<comment type="caution">
    <text evidence="3">The sequence shown here is derived from an EMBL/GenBank/DDBJ whole genome shotgun (WGS) entry which is preliminary data.</text>
</comment>
<feature type="compositionally biased region" description="Basic and acidic residues" evidence="2">
    <location>
        <begin position="675"/>
        <end position="691"/>
    </location>
</feature>
<feature type="compositionally biased region" description="Polar residues" evidence="2">
    <location>
        <begin position="740"/>
        <end position="754"/>
    </location>
</feature>
<feature type="compositionally biased region" description="Basic and acidic residues" evidence="2">
    <location>
        <begin position="374"/>
        <end position="385"/>
    </location>
</feature>
<feature type="compositionally biased region" description="Polar residues" evidence="2">
    <location>
        <begin position="804"/>
        <end position="819"/>
    </location>
</feature>
<feature type="compositionally biased region" description="Basic and acidic residues" evidence="2">
    <location>
        <begin position="241"/>
        <end position="254"/>
    </location>
</feature>
<organism evidence="3 4">
    <name type="scientific">Filobasidium floriforme</name>
    <dbReference type="NCBI Taxonomy" id="5210"/>
    <lineage>
        <taxon>Eukaryota</taxon>
        <taxon>Fungi</taxon>
        <taxon>Dikarya</taxon>
        <taxon>Basidiomycota</taxon>
        <taxon>Agaricomycotina</taxon>
        <taxon>Tremellomycetes</taxon>
        <taxon>Filobasidiales</taxon>
        <taxon>Filobasidiaceae</taxon>
        <taxon>Filobasidium</taxon>
    </lineage>
</organism>
<feature type="region of interest" description="Disordered" evidence="2">
    <location>
        <begin position="356"/>
        <end position="579"/>
    </location>
</feature>
<evidence type="ECO:0000313" key="4">
    <source>
        <dbReference type="Proteomes" id="UP000812966"/>
    </source>
</evidence>
<evidence type="ECO:0000256" key="2">
    <source>
        <dbReference type="SAM" id="MobiDB-lite"/>
    </source>
</evidence>
<evidence type="ECO:0000256" key="1">
    <source>
        <dbReference type="SAM" id="Coils"/>
    </source>
</evidence>
<proteinExistence type="predicted"/>
<accession>A0A8K0NSN7</accession>
<feature type="compositionally biased region" description="Polar residues" evidence="2">
    <location>
        <begin position="553"/>
        <end position="567"/>
    </location>
</feature>
<feature type="compositionally biased region" description="Polar residues" evidence="2">
    <location>
        <begin position="506"/>
        <end position="519"/>
    </location>
</feature>
<feature type="region of interest" description="Disordered" evidence="2">
    <location>
        <begin position="591"/>
        <end position="714"/>
    </location>
</feature>
<dbReference type="EMBL" id="JABELV010000022">
    <property type="protein sequence ID" value="KAG7562985.1"/>
    <property type="molecule type" value="Genomic_DNA"/>
</dbReference>
<keyword evidence="4" id="KW-1185">Reference proteome</keyword>